<sequence length="51" mass="5880">MRDNWQVENNVVSTSNALADNQEVVYAHSNPYPDRPGCSIQRRTSRKSWTT</sequence>
<dbReference type="AlphaFoldDB" id="A0A822YN58"/>
<dbReference type="Proteomes" id="UP000607653">
    <property type="component" value="Unassembled WGS sequence"/>
</dbReference>
<evidence type="ECO:0000256" key="1">
    <source>
        <dbReference type="SAM" id="MobiDB-lite"/>
    </source>
</evidence>
<proteinExistence type="predicted"/>
<evidence type="ECO:0000313" key="2">
    <source>
        <dbReference type="EMBL" id="DAD33972.1"/>
    </source>
</evidence>
<keyword evidence="3" id="KW-1185">Reference proteome</keyword>
<feature type="region of interest" description="Disordered" evidence="1">
    <location>
        <begin position="28"/>
        <end position="51"/>
    </location>
</feature>
<protein>
    <submittedName>
        <fullName evidence="2">Uncharacterized protein</fullName>
    </submittedName>
</protein>
<dbReference type="EMBL" id="DUZY01000003">
    <property type="protein sequence ID" value="DAD33972.1"/>
    <property type="molecule type" value="Genomic_DNA"/>
</dbReference>
<evidence type="ECO:0000313" key="3">
    <source>
        <dbReference type="Proteomes" id="UP000607653"/>
    </source>
</evidence>
<comment type="caution">
    <text evidence="2">The sequence shown here is derived from an EMBL/GenBank/DDBJ whole genome shotgun (WGS) entry which is preliminary data.</text>
</comment>
<reference evidence="2 3" key="1">
    <citation type="journal article" date="2020" name="Mol. Biol. Evol.">
        <title>Distinct Expression and Methylation Patterns for Genes with Different Fates following a Single Whole-Genome Duplication in Flowering Plants.</title>
        <authorList>
            <person name="Shi T."/>
            <person name="Rahmani R.S."/>
            <person name="Gugger P.F."/>
            <person name="Wang M."/>
            <person name="Li H."/>
            <person name="Zhang Y."/>
            <person name="Li Z."/>
            <person name="Wang Q."/>
            <person name="Van de Peer Y."/>
            <person name="Marchal K."/>
            <person name="Chen J."/>
        </authorList>
    </citation>
    <scope>NUCLEOTIDE SEQUENCE [LARGE SCALE GENOMIC DNA]</scope>
    <source>
        <tissue evidence="2">Leaf</tissue>
    </source>
</reference>
<organism evidence="2 3">
    <name type="scientific">Nelumbo nucifera</name>
    <name type="common">Sacred lotus</name>
    <dbReference type="NCBI Taxonomy" id="4432"/>
    <lineage>
        <taxon>Eukaryota</taxon>
        <taxon>Viridiplantae</taxon>
        <taxon>Streptophyta</taxon>
        <taxon>Embryophyta</taxon>
        <taxon>Tracheophyta</taxon>
        <taxon>Spermatophyta</taxon>
        <taxon>Magnoliopsida</taxon>
        <taxon>Proteales</taxon>
        <taxon>Nelumbonaceae</taxon>
        <taxon>Nelumbo</taxon>
    </lineage>
</organism>
<gene>
    <name evidence="2" type="ORF">HUJ06_012823</name>
</gene>
<accession>A0A822YN58</accession>
<name>A0A822YN58_NELNU</name>